<evidence type="ECO:0000313" key="1">
    <source>
        <dbReference type="EMBL" id="MDP1519378.1"/>
    </source>
</evidence>
<dbReference type="Proteomes" id="UP001178354">
    <property type="component" value="Unassembled WGS sequence"/>
</dbReference>
<reference evidence="1" key="1">
    <citation type="journal article" date="2010" name="Int. J. Syst. Evol. Microbiol.">
        <title>Porticoccus litoralis gen. nov., sp. nov., a gammaproteobacterium isolated from the Yellow Sea.</title>
        <authorList>
            <person name="Oh H.M."/>
            <person name="Kim H."/>
            <person name="Kim K.M."/>
            <person name="Min G.S."/>
            <person name="Cho J.C."/>
        </authorList>
    </citation>
    <scope>NUCLEOTIDE SEQUENCE</scope>
    <source>
        <strain evidence="1">DSM 25064</strain>
    </source>
</reference>
<organism evidence="1 2">
    <name type="scientific">Porticoccus litoralis</name>
    <dbReference type="NCBI Taxonomy" id="434086"/>
    <lineage>
        <taxon>Bacteria</taxon>
        <taxon>Pseudomonadati</taxon>
        <taxon>Pseudomonadota</taxon>
        <taxon>Gammaproteobacteria</taxon>
        <taxon>Cellvibrionales</taxon>
        <taxon>Porticoccaceae</taxon>
        <taxon>Porticoccus</taxon>
    </lineage>
</organism>
<proteinExistence type="predicted"/>
<accession>A0AAW8AXJ4</accession>
<gene>
    <name evidence="1" type="ORF">Q8A57_00165</name>
</gene>
<dbReference type="AlphaFoldDB" id="A0AAW8AXJ4"/>
<dbReference type="EMBL" id="JAUUUU010000001">
    <property type="protein sequence ID" value="MDP1519378.1"/>
    <property type="molecule type" value="Genomic_DNA"/>
</dbReference>
<evidence type="ECO:0000313" key="2">
    <source>
        <dbReference type="Proteomes" id="UP001178354"/>
    </source>
</evidence>
<comment type="caution">
    <text evidence="1">The sequence shown here is derived from an EMBL/GenBank/DDBJ whole genome shotgun (WGS) entry which is preliminary data.</text>
</comment>
<sequence>MEKNRTYRILLDGEWTLEDLTNFSRVYFQNYSFLYCLETEAVGVAASRIESVLNQSELRDGLSYVNIYDRFRSSVPKQDRPAIKSIQYASPGWIDLALNPEAAVQFAKVMGTFLASIAGTAATYKKLHDIYLDLGRKRKKQRNELLKLEAEEAIIVQKLNNELAKGLGFESLPELDKHTRDTEETSKLLLAHYRRMKKTAEFIKKGKAKFPEKLHETTDEQSEDDS</sequence>
<name>A0AAW8AXJ4_9GAMM</name>
<keyword evidence="2" id="KW-1185">Reference proteome</keyword>
<reference evidence="1" key="2">
    <citation type="submission" date="2023-08" db="EMBL/GenBank/DDBJ databases">
        <authorList>
            <person name="Luo J."/>
        </authorList>
    </citation>
    <scope>NUCLEOTIDE SEQUENCE</scope>
    <source>
        <strain evidence="1">DSM 25064</strain>
    </source>
</reference>
<protein>
    <submittedName>
        <fullName evidence="1">Uncharacterized protein</fullName>
    </submittedName>
</protein>
<dbReference type="RefSeq" id="WP_305168895.1">
    <property type="nucleotide sequence ID" value="NZ_JAUUUU010000001.1"/>
</dbReference>